<feature type="region of interest" description="Disordered" evidence="2">
    <location>
        <begin position="1"/>
        <end position="47"/>
    </location>
</feature>
<sequence length="225" mass="25590">MAQLTPRTAEMSETGTPSSDGSRLPSPQEEQYHQYQHQQQKQEEEEKHLDSLFDATMESLEVLENSRAVLHSSMQEAHFSFNVTQREMERSGLLLAWDAVPTQEGAVQPLIGIRIPAIVRDTNSGNEKKKNCDDNDKDSNLDDNDNNDDNNNNDDDKWSLVEMNECEGRDPLRWFAAVPSPALCACQEHFRRVLHACVDVLQAQKEVLAAAELYREAAEKRELHQ</sequence>
<dbReference type="PANTHER" id="PTHR31996:SF2">
    <property type="entry name" value="COILED-COIL DOMAIN-CONTAINING PROTEIN 115"/>
    <property type="match status" value="1"/>
</dbReference>
<dbReference type="EMBL" id="NBCO01000029">
    <property type="protein sequence ID" value="ORC86338.1"/>
    <property type="molecule type" value="Genomic_DNA"/>
</dbReference>
<protein>
    <recommendedName>
        <fullName evidence="1">Vacuolar ATPase assembly protein VMA22</fullName>
    </recommendedName>
</protein>
<comment type="caution">
    <text evidence="3">The sequence shown here is derived from an EMBL/GenBank/DDBJ whole genome shotgun (WGS) entry which is preliminary data.</text>
</comment>
<evidence type="ECO:0000313" key="4">
    <source>
        <dbReference type="Proteomes" id="UP000192257"/>
    </source>
</evidence>
<dbReference type="Proteomes" id="UP000192257">
    <property type="component" value="Unassembled WGS sequence"/>
</dbReference>
<feature type="compositionally biased region" description="Polar residues" evidence="2">
    <location>
        <begin position="11"/>
        <end position="21"/>
    </location>
</feature>
<keyword evidence="4" id="KW-1185">Reference proteome</keyword>
<organism evidence="3 4">
    <name type="scientific">Trypanosoma theileri</name>
    <dbReference type="NCBI Taxonomy" id="67003"/>
    <lineage>
        <taxon>Eukaryota</taxon>
        <taxon>Discoba</taxon>
        <taxon>Euglenozoa</taxon>
        <taxon>Kinetoplastea</taxon>
        <taxon>Metakinetoplastina</taxon>
        <taxon>Trypanosomatida</taxon>
        <taxon>Trypanosomatidae</taxon>
        <taxon>Trypanosoma</taxon>
    </lineage>
</organism>
<dbReference type="OrthoDB" id="249279at2759"/>
<proteinExistence type="predicted"/>
<gene>
    <name evidence="3" type="ORF">TM35_000292200</name>
</gene>
<evidence type="ECO:0000256" key="1">
    <source>
        <dbReference type="ARBA" id="ARBA00093634"/>
    </source>
</evidence>
<feature type="compositionally biased region" description="Acidic residues" evidence="2">
    <location>
        <begin position="141"/>
        <end position="153"/>
    </location>
</feature>
<evidence type="ECO:0000256" key="2">
    <source>
        <dbReference type="SAM" id="MobiDB-lite"/>
    </source>
</evidence>
<dbReference type="AlphaFoldDB" id="A0A1X0NP94"/>
<dbReference type="PANTHER" id="PTHR31996">
    <property type="entry name" value="COILED-COIL DOMAIN-CONTAINING PROTEIN 115"/>
    <property type="match status" value="1"/>
</dbReference>
<feature type="region of interest" description="Disordered" evidence="2">
    <location>
        <begin position="123"/>
        <end position="157"/>
    </location>
</feature>
<evidence type="ECO:0000313" key="3">
    <source>
        <dbReference type="EMBL" id="ORC86338.1"/>
    </source>
</evidence>
<feature type="compositionally biased region" description="Basic and acidic residues" evidence="2">
    <location>
        <begin position="126"/>
        <end position="140"/>
    </location>
</feature>
<dbReference type="GeneID" id="39988157"/>
<dbReference type="InterPro" id="IPR040357">
    <property type="entry name" value="Vma22/CCDC115"/>
</dbReference>
<name>A0A1X0NP94_9TRYP</name>
<dbReference type="VEuPathDB" id="TriTrypDB:TM35_000292200"/>
<dbReference type="GO" id="GO:0070072">
    <property type="term" value="P:vacuolar proton-transporting V-type ATPase complex assembly"/>
    <property type="evidence" value="ECO:0007669"/>
    <property type="project" value="InterPro"/>
</dbReference>
<dbReference type="RefSeq" id="XP_028880404.1">
    <property type="nucleotide sequence ID" value="XM_029028377.1"/>
</dbReference>
<dbReference type="GO" id="GO:0051082">
    <property type="term" value="F:unfolded protein binding"/>
    <property type="evidence" value="ECO:0007669"/>
    <property type="project" value="TreeGrafter"/>
</dbReference>
<reference evidence="3 4" key="1">
    <citation type="submission" date="2017-03" db="EMBL/GenBank/DDBJ databases">
        <title>An alternative strategy for trypanosome survival in the mammalian bloodstream revealed through genome and transcriptome analysis of the ubiquitous bovine parasite Trypanosoma (Megatrypanum) theileri.</title>
        <authorList>
            <person name="Kelly S."/>
            <person name="Ivens A."/>
            <person name="Mott A."/>
            <person name="O'Neill E."/>
            <person name="Emms D."/>
            <person name="Macleod O."/>
            <person name="Voorheis P."/>
            <person name="Matthews J."/>
            <person name="Matthews K."/>
            <person name="Carrington M."/>
        </authorList>
    </citation>
    <scope>NUCLEOTIDE SEQUENCE [LARGE SCALE GENOMIC DNA]</scope>
    <source>
        <strain evidence="3">Edinburgh</strain>
    </source>
</reference>
<accession>A0A1X0NP94</accession>